<dbReference type="Gene3D" id="2.170.130.10">
    <property type="entry name" value="TonB-dependent receptor, plug domain"/>
    <property type="match status" value="1"/>
</dbReference>
<evidence type="ECO:0000256" key="6">
    <source>
        <dbReference type="ARBA" id="ARBA00023077"/>
    </source>
</evidence>
<keyword evidence="3 10" id="KW-0813">Transport</keyword>
<comment type="similarity">
    <text evidence="2 10 11">Belongs to the TonB-dependent receptor family.</text>
</comment>
<keyword evidence="6 11" id="KW-0798">TonB box</keyword>
<keyword evidence="7 10" id="KW-0472">Membrane</keyword>
<dbReference type="SUPFAM" id="SSF56935">
    <property type="entry name" value="Porins"/>
    <property type="match status" value="1"/>
</dbReference>
<keyword evidence="4 10" id="KW-1134">Transmembrane beta strand</keyword>
<dbReference type="GO" id="GO:0015344">
    <property type="term" value="F:siderophore uptake transmembrane transporter activity"/>
    <property type="evidence" value="ECO:0007669"/>
    <property type="project" value="TreeGrafter"/>
</dbReference>
<dbReference type="InterPro" id="IPR039426">
    <property type="entry name" value="TonB-dep_rcpt-like"/>
</dbReference>
<dbReference type="EMBL" id="CADIJX010000016">
    <property type="protein sequence ID" value="CAB3712189.1"/>
    <property type="molecule type" value="Genomic_DNA"/>
</dbReference>
<evidence type="ECO:0000256" key="10">
    <source>
        <dbReference type="PROSITE-ProRule" id="PRU01360"/>
    </source>
</evidence>
<dbReference type="PANTHER" id="PTHR30069:SF28">
    <property type="entry name" value="TONB-DEPENDENT RECEPTOR YNCD-RELATED"/>
    <property type="match status" value="1"/>
</dbReference>
<evidence type="ECO:0000256" key="5">
    <source>
        <dbReference type="ARBA" id="ARBA00022692"/>
    </source>
</evidence>
<feature type="domain" description="TonB-dependent receptor-like beta-barrel" evidence="13">
    <location>
        <begin position="226"/>
        <end position="662"/>
    </location>
</feature>
<evidence type="ECO:0000256" key="11">
    <source>
        <dbReference type="RuleBase" id="RU003357"/>
    </source>
</evidence>
<evidence type="ECO:0000256" key="9">
    <source>
        <dbReference type="ARBA" id="ARBA00023237"/>
    </source>
</evidence>
<reference evidence="15 16" key="1">
    <citation type="submission" date="2020-04" db="EMBL/GenBank/DDBJ databases">
        <authorList>
            <person name="De Canck E."/>
        </authorList>
    </citation>
    <scope>NUCLEOTIDE SEQUENCE [LARGE SCALE GENOMIC DNA]</scope>
    <source>
        <strain evidence="15 16">LMG 3431</strain>
    </source>
</reference>
<keyword evidence="5 10" id="KW-0812">Transmembrane</keyword>
<dbReference type="PANTHER" id="PTHR30069">
    <property type="entry name" value="TONB-DEPENDENT OUTER MEMBRANE RECEPTOR"/>
    <property type="match status" value="1"/>
</dbReference>
<comment type="subcellular location">
    <subcellularLocation>
        <location evidence="1 10">Cell outer membrane</location>
        <topology evidence="1 10">Multi-pass membrane protein</topology>
    </subcellularLocation>
</comment>
<feature type="domain" description="TonB-dependent receptor plug" evidence="14">
    <location>
        <begin position="73"/>
        <end position="164"/>
    </location>
</feature>
<keyword evidence="9 10" id="KW-0998">Cell outer membrane</keyword>
<dbReference type="Gene3D" id="2.40.170.20">
    <property type="entry name" value="TonB-dependent receptor, beta-barrel domain"/>
    <property type="match status" value="1"/>
</dbReference>
<evidence type="ECO:0000259" key="14">
    <source>
        <dbReference type="Pfam" id="PF07715"/>
    </source>
</evidence>
<dbReference type="InterPro" id="IPR037066">
    <property type="entry name" value="Plug_dom_sf"/>
</dbReference>
<dbReference type="Pfam" id="PF00593">
    <property type="entry name" value="TonB_dep_Rec_b-barrel"/>
    <property type="match status" value="1"/>
</dbReference>
<dbReference type="GO" id="GO:0009279">
    <property type="term" value="C:cell outer membrane"/>
    <property type="evidence" value="ECO:0007669"/>
    <property type="project" value="UniProtKB-SubCell"/>
</dbReference>
<dbReference type="RefSeq" id="WP_175178278.1">
    <property type="nucleotide sequence ID" value="NZ_CADIJX010000016.1"/>
</dbReference>
<gene>
    <name evidence="15" type="primary">btuB_4</name>
    <name evidence="15" type="ORF">LMG3431_06073</name>
</gene>
<dbReference type="AlphaFoldDB" id="A0A6S7A406"/>
<dbReference type="InterPro" id="IPR036942">
    <property type="entry name" value="Beta-barrel_TonB_sf"/>
</dbReference>
<accession>A0A6S7A406</accession>
<keyword evidence="12" id="KW-0732">Signal</keyword>
<dbReference type="GO" id="GO:0044718">
    <property type="term" value="P:siderophore transmembrane transport"/>
    <property type="evidence" value="ECO:0007669"/>
    <property type="project" value="TreeGrafter"/>
</dbReference>
<proteinExistence type="inferred from homology"/>
<feature type="signal peptide" evidence="12">
    <location>
        <begin position="1"/>
        <end position="25"/>
    </location>
</feature>
<feature type="chain" id="PRO_5028836020" evidence="12">
    <location>
        <begin position="26"/>
        <end position="700"/>
    </location>
</feature>
<evidence type="ECO:0000256" key="4">
    <source>
        <dbReference type="ARBA" id="ARBA00022452"/>
    </source>
</evidence>
<dbReference type="Pfam" id="PF07715">
    <property type="entry name" value="Plug"/>
    <property type="match status" value="1"/>
</dbReference>
<keyword evidence="16" id="KW-1185">Reference proteome</keyword>
<evidence type="ECO:0000256" key="8">
    <source>
        <dbReference type="ARBA" id="ARBA00023170"/>
    </source>
</evidence>
<evidence type="ECO:0000256" key="1">
    <source>
        <dbReference type="ARBA" id="ARBA00004571"/>
    </source>
</evidence>
<protein>
    <submittedName>
        <fullName evidence="15">Vitamin B12 transporter BtuB</fullName>
    </submittedName>
</protein>
<dbReference type="Proteomes" id="UP000494108">
    <property type="component" value="Unassembled WGS sequence"/>
</dbReference>
<evidence type="ECO:0000313" key="16">
    <source>
        <dbReference type="Proteomes" id="UP000494108"/>
    </source>
</evidence>
<organism evidence="15 16">
    <name type="scientific">Achromobacter pestifer</name>
    <dbReference type="NCBI Taxonomy" id="1353889"/>
    <lineage>
        <taxon>Bacteria</taxon>
        <taxon>Pseudomonadati</taxon>
        <taxon>Pseudomonadota</taxon>
        <taxon>Betaproteobacteria</taxon>
        <taxon>Burkholderiales</taxon>
        <taxon>Alcaligenaceae</taxon>
        <taxon>Achromobacter</taxon>
    </lineage>
</organism>
<evidence type="ECO:0000256" key="2">
    <source>
        <dbReference type="ARBA" id="ARBA00009810"/>
    </source>
</evidence>
<keyword evidence="8" id="KW-0675">Receptor</keyword>
<dbReference type="PROSITE" id="PS52016">
    <property type="entry name" value="TONB_DEPENDENT_REC_3"/>
    <property type="match status" value="1"/>
</dbReference>
<name>A0A6S7A406_9BURK</name>
<evidence type="ECO:0000256" key="7">
    <source>
        <dbReference type="ARBA" id="ARBA00023136"/>
    </source>
</evidence>
<dbReference type="InterPro" id="IPR000531">
    <property type="entry name" value="Beta-barrel_TonB"/>
</dbReference>
<evidence type="ECO:0000256" key="3">
    <source>
        <dbReference type="ARBA" id="ARBA00022448"/>
    </source>
</evidence>
<evidence type="ECO:0000259" key="13">
    <source>
        <dbReference type="Pfam" id="PF00593"/>
    </source>
</evidence>
<evidence type="ECO:0000313" key="15">
    <source>
        <dbReference type="EMBL" id="CAB3712189.1"/>
    </source>
</evidence>
<sequence>MSTLVLRQLASTLTLSAFGLSVALAQETPSLAPVVVSGQAVPSALEPSVRQTQAELRAVPGGTNLIQPQQEVRLTTLRDALDYQPGVVVQEFFGGLDQPRLNIRGSGIQSNPLSRGLLLMQDALPLNDADGSFIISLLEPRNAGLISVRRGANALSPGASTLGGEVDFQSLTGTQEDIIRLAGGSFGTRNLTLAKGFGDDRIDGRFSLGYDKSDGYRHHSASERTSFQGNLGFRRGAFENRTYISYTDLKFDIPQPIPKARMYDDPRSVLGDGNTPQDLVNNVYLRDPHRDTTQFRLANRSFWGTEAFNQTAGIYWQHTKDDFTNPQVANLTDGDTYGLLWQLAGKLGAVDYRVALDWQRSDMDRDLVAISPANGQRLQRFGVYGLRAENRSAMVGLDWHLTPQFTVAGALKYSEAVRDAHERNSGKTLNQDWRFATPKLGIIWQPAASQRWYANVSRSNEAPTFWEIVNGEVAAPMNPATASTSMSKLDLQRALTYEVGGDGTFTVAGRDQHWSVSLYRSKVDDELMSVSTENGTPAGTYNYSGRTRHQGIEAGLSGTLPAPGAGSFDYRLAYTLSDFRFRSGEYQDNRLAGVPRHLLSAEVMYRIGGWRLGPNVRWLMSDTETNHANAPGTQQEAYALLGFKIAYEHDANWSAYVTADNLTNKIYASSYAIRNTATPAMPIFLPGNGRAYSAGVAYRF</sequence>
<evidence type="ECO:0000256" key="12">
    <source>
        <dbReference type="SAM" id="SignalP"/>
    </source>
</evidence>
<dbReference type="InterPro" id="IPR012910">
    <property type="entry name" value="Plug_dom"/>
</dbReference>